<keyword evidence="2" id="KW-0863">Zinc-finger</keyword>
<dbReference type="Gene3D" id="3.30.40.10">
    <property type="entry name" value="Zinc/RING finger domain, C3HC4 (zinc finger)"/>
    <property type="match status" value="1"/>
</dbReference>
<feature type="transmembrane region" description="Helical" evidence="5">
    <location>
        <begin position="131"/>
        <end position="152"/>
    </location>
</feature>
<organism evidence="7 8">
    <name type="scientific">Daldinia eschscholtzii</name>
    <dbReference type="NCBI Taxonomy" id="292717"/>
    <lineage>
        <taxon>Eukaryota</taxon>
        <taxon>Fungi</taxon>
        <taxon>Dikarya</taxon>
        <taxon>Ascomycota</taxon>
        <taxon>Pezizomycotina</taxon>
        <taxon>Sordariomycetes</taxon>
        <taxon>Xylariomycetidae</taxon>
        <taxon>Xylariales</taxon>
        <taxon>Hypoxylaceae</taxon>
        <taxon>Daldinia</taxon>
    </lineage>
</organism>
<protein>
    <recommendedName>
        <fullName evidence="6">RING-CH-type domain-containing protein</fullName>
    </recommendedName>
</protein>
<comment type="caution">
    <text evidence="7">The sequence shown here is derived from an EMBL/GenBank/DDBJ whole genome shotgun (WGS) entry which is preliminary data.</text>
</comment>
<feature type="compositionally biased region" description="Low complexity" evidence="4">
    <location>
        <begin position="18"/>
        <end position="30"/>
    </location>
</feature>
<feature type="domain" description="RING-CH-type" evidence="6">
    <location>
        <begin position="33"/>
        <end position="119"/>
    </location>
</feature>
<keyword evidence="8" id="KW-1185">Reference proteome</keyword>
<accession>A0AAX6MUU0</accession>
<keyword evidence="5" id="KW-0472">Membrane</keyword>
<evidence type="ECO:0000256" key="4">
    <source>
        <dbReference type="SAM" id="MobiDB-lite"/>
    </source>
</evidence>
<dbReference type="PANTHER" id="PTHR46347">
    <property type="entry name" value="RING/FYVE/PHD ZINC FINGER SUPERFAMILY PROTEIN"/>
    <property type="match status" value="1"/>
</dbReference>
<evidence type="ECO:0000256" key="5">
    <source>
        <dbReference type="SAM" id="Phobius"/>
    </source>
</evidence>
<dbReference type="SUPFAM" id="SSF57850">
    <property type="entry name" value="RING/U-box"/>
    <property type="match status" value="1"/>
</dbReference>
<sequence>MDTQSSFGTATGSDYYRQSQSQPKSQPTPSRNESKKHVRMCWICHDEVEATYEETGFLDGLRNRRPKRHYISEDGDRLINPCLCKGSVKYVHEGCLKLWMNENPNAWKCGRCRYQYRMGRLTWAQRLRSPLVALGLTIFILLITIFLLGFIADPILNLWLDPVGTIAESVTTGHISLDDDIDLLSEEAGWFGHFMKGLFSLGLLGFVKAFLVMSPWQWWNLRTSGIIGGGGGRRAGTGRERMESINLALVLIGVFTFLYTVWKATRKWTERTLDRASQRILNVQRDNNGDSSDDSDDED</sequence>
<reference evidence="7 8" key="1">
    <citation type="journal article" date="2024" name="Front Chem Biol">
        <title>Unveiling the potential of Daldinia eschscholtzii MFLUCC 19-0629 through bioactivity and bioinformatics studies for enhanced sustainable agriculture production.</title>
        <authorList>
            <person name="Brooks S."/>
            <person name="Weaver J.A."/>
            <person name="Klomchit A."/>
            <person name="Alharthi S.A."/>
            <person name="Onlamun T."/>
            <person name="Nurani R."/>
            <person name="Vong T.K."/>
            <person name="Alberti F."/>
            <person name="Greco C."/>
        </authorList>
    </citation>
    <scope>NUCLEOTIDE SEQUENCE [LARGE SCALE GENOMIC DNA]</scope>
    <source>
        <strain evidence="7">MFLUCC 19-0629</strain>
    </source>
</reference>
<evidence type="ECO:0000256" key="1">
    <source>
        <dbReference type="ARBA" id="ARBA00022723"/>
    </source>
</evidence>
<dbReference type="InterPro" id="IPR013083">
    <property type="entry name" value="Znf_RING/FYVE/PHD"/>
</dbReference>
<dbReference type="AlphaFoldDB" id="A0AAX6MUU0"/>
<keyword evidence="5" id="KW-0812">Transmembrane</keyword>
<gene>
    <name evidence="7" type="ORF">Daesc_003588</name>
</gene>
<dbReference type="Pfam" id="PF12906">
    <property type="entry name" value="RINGv"/>
    <property type="match status" value="1"/>
</dbReference>
<evidence type="ECO:0000256" key="3">
    <source>
        <dbReference type="ARBA" id="ARBA00022833"/>
    </source>
</evidence>
<feature type="compositionally biased region" description="Polar residues" evidence="4">
    <location>
        <begin position="1"/>
        <end position="12"/>
    </location>
</feature>
<evidence type="ECO:0000313" key="7">
    <source>
        <dbReference type="EMBL" id="KAK6955941.1"/>
    </source>
</evidence>
<keyword evidence="3" id="KW-0862">Zinc</keyword>
<dbReference type="GO" id="GO:0008270">
    <property type="term" value="F:zinc ion binding"/>
    <property type="evidence" value="ECO:0007669"/>
    <property type="project" value="UniProtKB-KW"/>
</dbReference>
<dbReference type="Proteomes" id="UP001369815">
    <property type="component" value="Unassembled WGS sequence"/>
</dbReference>
<name>A0AAX6MUU0_9PEZI</name>
<evidence type="ECO:0000256" key="2">
    <source>
        <dbReference type="ARBA" id="ARBA00022771"/>
    </source>
</evidence>
<dbReference type="SMART" id="SM00744">
    <property type="entry name" value="RINGv"/>
    <property type="match status" value="1"/>
</dbReference>
<evidence type="ECO:0000313" key="8">
    <source>
        <dbReference type="Proteomes" id="UP001369815"/>
    </source>
</evidence>
<dbReference type="PROSITE" id="PS51292">
    <property type="entry name" value="ZF_RING_CH"/>
    <property type="match status" value="1"/>
</dbReference>
<feature type="region of interest" description="Disordered" evidence="4">
    <location>
        <begin position="1"/>
        <end position="33"/>
    </location>
</feature>
<dbReference type="InterPro" id="IPR011016">
    <property type="entry name" value="Znf_RING-CH"/>
</dbReference>
<feature type="transmembrane region" description="Helical" evidence="5">
    <location>
        <begin position="244"/>
        <end position="262"/>
    </location>
</feature>
<feature type="transmembrane region" description="Helical" evidence="5">
    <location>
        <begin position="190"/>
        <end position="212"/>
    </location>
</feature>
<proteinExistence type="predicted"/>
<dbReference type="CDD" id="cd16495">
    <property type="entry name" value="RING_CH-C4HC3_MARCH"/>
    <property type="match status" value="1"/>
</dbReference>
<dbReference type="PANTHER" id="PTHR46347:SF1">
    <property type="entry name" value="RING_FYVE_PHD ZINC FINGER SUPERFAMILY PROTEIN"/>
    <property type="match status" value="1"/>
</dbReference>
<keyword evidence="1" id="KW-0479">Metal-binding</keyword>
<keyword evidence="5" id="KW-1133">Transmembrane helix</keyword>
<dbReference type="EMBL" id="JBANMG010000003">
    <property type="protein sequence ID" value="KAK6955941.1"/>
    <property type="molecule type" value="Genomic_DNA"/>
</dbReference>
<evidence type="ECO:0000259" key="6">
    <source>
        <dbReference type="PROSITE" id="PS51292"/>
    </source>
</evidence>